<evidence type="ECO:0000313" key="3">
    <source>
        <dbReference type="Proteomes" id="UP000660262"/>
    </source>
</evidence>
<sequence>MADSSGEPSEAAKRQARREEYNPLPLTGKRAHLKPTAHRCNDRVEDVVQGIFKSKWRDNLYPQISLMFECLNSQPGQEPTAPYTHVTPTPPDDP</sequence>
<dbReference type="Proteomes" id="UP000660262">
    <property type="component" value="Unassembled WGS sequence"/>
</dbReference>
<name>A0A830HTV9_9CHLO</name>
<proteinExistence type="predicted"/>
<dbReference type="PANTHER" id="PTHR36706">
    <property type="entry name" value="UNNAMED PRODUCT"/>
    <property type="match status" value="1"/>
</dbReference>
<evidence type="ECO:0000313" key="2">
    <source>
        <dbReference type="EMBL" id="GHP10906.1"/>
    </source>
</evidence>
<accession>A0A830HTV9</accession>
<evidence type="ECO:0000256" key="1">
    <source>
        <dbReference type="SAM" id="MobiDB-lite"/>
    </source>
</evidence>
<keyword evidence="3" id="KW-1185">Reference proteome</keyword>
<protein>
    <submittedName>
        <fullName evidence="2">Uncharacterized protein</fullName>
    </submittedName>
</protein>
<comment type="caution">
    <text evidence="2">The sequence shown here is derived from an EMBL/GenBank/DDBJ whole genome shotgun (WGS) entry which is preliminary data.</text>
</comment>
<feature type="compositionally biased region" description="Basic and acidic residues" evidence="1">
    <location>
        <begin position="10"/>
        <end position="21"/>
    </location>
</feature>
<dbReference type="AlphaFoldDB" id="A0A830HTV9"/>
<dbReference type="EMBL" id="BNJQ01000031">
    <property type="protein sequence ID" value="GHP10906.1"/>
    <property type="molecule type" value="Genomic_DNA"/>
</dbReference>
<feature type="region of interest" description="Disordered" evidence="1">
    <location>
        <begin position="1"/>
        <end position="37"/>
    </location>
</feature>
<feature type="region of interest" description="Disordered" evidence="1">
    <location>
        <begin position="73"/>
        <end position="94"/>
    </location>
</feature>
<reference evidence="2" key="1">
    <citation type="submission" date="2020-10" db="EMBL/GenBank/DDBJ databases">
        <title>Unveiling of a novel bifunctional photoreceptor, Dualchrome1, isolated from a cosmopolitan green alga.</title>
        <authorList>
            <person name="Suzuki S."/>
            <person name="Kawachi M."/>
        </authorList>
    </citation>
    <scope>NUCLEOTIDE SEQUENCE</scope>
    <source>
        <strain evidence="2">NIES 2893</strain>
    </source>
</reference>
<dbReference type="OrthoDB" id="5516192at2759"/>
<organism evidence="2 3">
    <name type="scientific">Pycnococcus provasolii</name>
    <dbReference type="NCBI Taxonomy" id="41880"/>
    <lineage>
        <taxon>Eukaryota</taxon>
        <taxon>Viridiplantae</taxon>
        <taxon>Chlorophyta</taxon>
        <taxon>Pseudoscourfieldiophyceae</taxon>
        <taxon>Pseudoscourfieldiales</taxon>
        <taxon>Pycnococcaceae</taxon>
        <taxon>Pycnococcus</taxon>
    </lineage>
</organism>
<gene>
    <name evidence="2" type="ORF">PPROV_000963600</name>
</gene>